<dbReference type="EMBL" id="JAFIMR010000002">
    <property type="protein sequence ID" value="KAI1880714.1"/>
    <property type="molecule type" value="Genomic_DNA"/>
</dbReference>
<protein>
    <submittedName>
        <fullName evidence="1">Uncharacterized protein</fullName>
    </submittedName>
</protein>
<evidence type="ECO:0000313" key="2">
    <source>
        <dbReference type="Proteomes" id="UP000829685"/>
    </source>
</evidence>
<organism evidence="1 2">
    <name type="scientific">Neoarthrinium moseri</name>
    <dbReference type="NCBI Taxonomy" id="1658444"/>
    <lineage>
        <taxon>Eukaryota</taxon>
        <taxon>Fungi</taxon>
        <taxon>Dikarya</taxon>
        <taxon>Ascomycota</taxon>
        <taxon>Pezizomycotina</taxon>
        <taxon>Sordariomycetes</taxon>
        <taxon>Xylariomycetidae</taxon>
        <taxon>Amphisphaeriales</taxon>
        <taxon>Apiosporaceae</taxon>
        <taxon>Neoarthrinium</taxon>
    </lineage>
</organism>
<sequence length="97" mass="11000">MFAIGNAAENYRRSFSSSATSIDAGIIAKLEREYAYVRDPLLHVDDDIEFHDFIRAKALGIDSNERSPLSTTNPIVQPKSSFWKFFRRGKKCVEKAS</sequence>
<reference evidence="1" key="1">
    <citation type="submission" date="2021-03" db="EMBL/GenBank/DDBJ databases">
        <title>Revisited historic fungal species revealed as producer of novel bioactive compounds through whole genome sequencing and comparative genomics.</title>
        <authorList>
            <person name="Vignolle G.A."/>
            <person name="Hochenegger N."/>
            <person name="Mach R.L."/>
            <person name="Mach-Aigner A.R."/>
            <person name="Javad Rahimi M."/>
            <person name="Salim K.A."/>
            <person name="Chan C.M."/>
            <person name="Lim L.B.L."/>
            <person name="Cai F."/>
            <person name="Druzhinina I.S."/>
            <person name="U'Ren J.M."/>
            <person name="Derntl C."/>
        </authorList>
    </citation>
    <scope>NUCLEOTIDE SEQUENCE</scope>
    <source>
        <strain evidence="1">TUCIM 5799</strain>
    </source>
</reference>
<gene>
    <name evidence="1" type="ORF">JX265_000954</name>
</gene>
<name>A0A9P9WXA1_9PEZI</name>
<dbReference type="Proteomes" id="UP000829685">
    <property type="component" value="Unassembled WGS sequence"/>
</dbReference>
<dbReference type="AlphaFoldDB" id="A0A9P9WXA1"/>
<keyword evidence="2" id="KW-1185">Reference proteome</keyword>
<proteinExistence type="predicted"/>
<comment type="caution">
    <text evidence="1">The sequence shown here is derived from an EMBL/GenBank/DDBJ whole genome shotgun (WGS) entry which is preliminary data.</text>
</comment>
<evidence type="ECO:0000313" key="1">
    <source>
        <dbReference type="EMBL" id="KAI1880714.1"/>
    </source>
</evidence>
<accession>A0A9P9WXA1</accession>